<proteinExistence type="predicted"/>
<dbReference type="Proteomes" id="UP001209885">
    <property type="component" value="Unassembled WGS sequence"/>
</dbReference>
<reference evidence="3 4" key="1">
    <citation type="submission" date="2022-11" db="EMBL/GenBank/DDBJ databases">
        <title>The characterization of three novel Bacteroidetes species and genomic analysis of their roles in tidal elemental geochemical cycles.</title>
        <authorList>
            <person name="Ma K."/>
        </authorList>
    </citation>
    <scope>NUCLEOTIDE SEQUENCE [LARGE SCALE GENOMIC DNA]</scope>
    <source>
        <strain evidence="3 4">M17</strain>
    </source>
</reference>
<feature type="signal peptide" evidence="1">
    <location>
        <begin position="1"/>
        <end position="23"/>
    </location>
</feature>
<accession>A0ABT3RY50</accession>
<dbReference type="RefSeq" id="WP_266058849.1">
    <property type="nucleotide sequence ID" value="NZ_JAPFQN010000015.1"/>
</dbReference>
<dbReference type="EMBL" id="JAPFQN010000015">
    <property type="protein sequence ID" value="MCX2746137.1"/>
    <property type="molecule type" value="Genomic_DNA"/>
</dbReference>
<organism evidence="3 4">
    <name type="scientific">Mangrovivirga halotolerans</name>
    <dbReference type="NCBI Taxonomy" id="2993936"/>
    <lineage>
        <taxon>Bacteria</taxon>
        <taxon>Pseudomonadati</taxon>
        <taxon>Bacteroidota</taxon>
        <taxon>Cytophagia</taxon>
        <taxon>Cytophagales</taxon>
        <taxon>Mangrovivirgaceae</taxon>
        <taxon>Mangrovivirga</taxon>
    </lineage>
</organism>
<keyword evidence="4" id="KW-1185">Reference proteome</keyword>
<protein>
    <submittedName>
        <fullName evidence="3">DUF4382 domain-containing protein</fullName>
    </submittedName>
</protein>
<comment type="caution">
    <text evidence="3">The sequence shown here is derived from an EMBL/GenBank/DDBJ whole genome shotgun (WGS) entry which is preliminary data.</text>
</comment>
<feature type="chain" id="PRO_5047530249" evidence="1">
    <location>
        <begin position="24"/>
        <end position="258"/>
    </location>
</feature>
<dbReference type="Pfam" id="PF14321">
    <property type="entry name" value="DUF4382"/>
    <property type="match status" value="1"/>
</dbReference>
<sequence length="258" mass="29036">MNLKIHIYFSALLLLLFTTGCTSETSESNINSGNIVLRISDSPADYQRLILDIEGAILEENSKQVHLHTTFTGQLDILDYNNGKSYLLAEEKYENITPQNIILILGQDNFITIKNKNYNIELPESLKNGIRIPIPRSMVDKNSININLDFNAAKSVIKKSGKFILKPVINPKKENTGGGVEGTITPVVPAVAHLILDSDTISSTYCDEYGYFFINNIEENKYTLIVEPTDEYEHGERKNVIVQDMRITNVGKIKINKK</sequence>
<evidence type="ECO:0000256" key="1">
    <source>
        <dbReference type="SAM" id="SignalP"/>
    </source>
</evidence>
<evidence type="ECO:0000259" key="2">
    <source>
        <dbReference type="Pfam" id="PF14321"/>
    </source>
</evidence>
<feature type="domain" description="DUF4382" evidence="2">
    <location>
        <begin position="33"/>
        <end position="167"/>
    </location>
</feature>
<dbReference type="PROSITE" id="PS51257">
    <property type="entry name" value="PROKAR_LIPOPROTEIN"/>
    <property type="match status" value="1"/>
</dbReference>
<keyword evidence="1" id="KW-0732">Signal</keyword>
<evidence type="ECO:0000313" key="4">
    <source>
        <dbReference type="Proteomes" id="UP001209885"/>
    </source>
</evidence>
<name>A0ABT3RY50_9BACT</name>
<evidence type="ECO:0000313" key="3">
    <source>
        <dbReference type="EMBL" id="MCX2746137.1"/>
    </source>
</evidence>
<dbReference type="InterPro" id="IPR025491">
    <property type="entry name" value="DUF4382"/>
</dbReference>
<gene>
    <name evidence="3" type="ORF">OO013_19820</name>
</gene>